<feature type="transmembrane region" description="Helical" evidence="1">
    <location>
        <begin position="12"/>
        <end position="36"/>
    </location>
</feature>
<evidence type="ECO:0000313" key="2">
    <source>
        <dbReference type="EMBL" id="SNS65560.1"/>
    </source>
</evidence>
<keyword evidence="1" id="KW-0812">Transmembrane</keyword>
<accession>A0A239G8X0</accession>
<name>A0A239G8X0_9BACT</name>
<gene>
    <name evidence="2" type="ORF">SAMN06295967_11545</name>
</gene>
<reference evidence="3" key="1">
    <citation type="submission" date="2017-06" db="EMBL/GenBank/DDBJ databases">
        <authorList>
            <person name="Varghese N."/>
            <person name="Submissions S."/>
        </authorList>
    </citation>
    <scope>NUCLEOTIDE SEQUENCE [LARGE SCALE GENOMIC DNA]</scope>
    <source>
        <strain evidence="3">5C</strain>
    </source>
</reference>
<keyword evidence="1" id="KW-0472">Membrane</keyword>
<keyword evidence="1" id="KW-1133">Transmembrane helix</keyword>
<evidence type="ECO:0000313" key="3">
    <source>
        <dbReference type="Proteomes" id="UP000198480"/>
    </source>
</evidence>
<keyword evidence="3" id="KW-1185">Reference proteome</keyword>
<dbReference type="EMBL" id="FZOK01000015">
    <property type="protein sequence ID" value="SNS65560.1"/>
    <property type="molecule type" value="Genomic_DNA"/>
</dbReference>
<protein>
    <submittedName>
        <fullName evidence="2">Uncharacterized protein</fullName>
    </submittedName>
</protein>
<dbReference type="Proteomes" id="UP000198480">
    <property type="component" value="Unassembled WGS sequence"/>
</dbReference>
<sequence length="63" mass="7299">MGEVGFNKVIVRFFFTGVMTINGFLSIKWFTFLLAYNEHQGFENGVFVLGFIAIFLFGFYELI</sequence>
<dbReference type="AlphaFoldDB" id="A0A239G8X0"/>
<organism evidence="2 3">
    <name type="scientific">Belliella buryatensis</name>
    <dbReference type="NCBI Taxonomy" id="1500549"/>
    <lineage>
        <taxon>Bacteria</taxon>
        <taxon>Pseudomonadati</taxon>
        <taxon>Bacteroidota</taxon>
        <taxon>Cytophagia</taxon>
        <taxon>Cytophagales</taxon>
        <taxon>Cyclobacteriaceae</taxon>
        <taxon>Belliella</taxon>
    </lineage>
</organism>
<evidence type="ECO:0000256" key="1">
    <source>
        <dbReference type="SAM" id="Phobius"/>
    </source>
</evidence>
<feature type="transmembrane region" description="Helical" evidence="1">
    <location>
        <begin position="42"/>
        <end position="60"/>
    </location>
</feature>
<proteinExistence type="predicted"/>